<keyword evidence="3" id="KW-1185">Reference proteome</keyword>
<dbReference type="Proteomes" id="UP000307380">
    <property type="component" value="Unassembled WGS sequence"/>
</dbReference>
<protein>
    <recommendedName>
        <fullName evidence="1">Putative Flp pilus-assembly TadG-like N-terminal domain-containing protein</fullName>
    </recommendedName>
</protein>
<evidence type="ECO:0000313" key="2">
    <source>
        <dbReference type="EMBL" id="THG35837.1"/>
    </source>
</evidence>
<accession>A0A4V3WUH2</accession>
<organism evidence="2 3">
    <name type="scientific">Orlajensenia flava</name>
    <dbReference type="NCBI Taxonomy" id="2565934"/>
    <lineage>
        <taxon>Bacteria</taxon>
        <taxon>Bacillati</taxon>
        <taxon>Actinomycetota</taxon>
        <taxon>Actinomycetes</taxon>
        <taxon>Micrococcales</taxon>
        <taxon>Microbacteriaceae</taxon>
        <taxon>Orlajensenia</taxon>
    </lineage>
</organism>
<dbReference type="AlphaFoldDB" id="A0A4V3WUH2"/>
<comment type="caution">
    <text evidence="2">The sequence shown here is derived from an EMBL/GenBank/DDBJ whole genome shotgun (WGS) entry which is preliminary data.</text>
</comment>
<evidence type="ECO:0000259" key="1">
    <source>
        <dbReference type="Pfam" id="PF13400"/>
    </source>
</evidence>
<feature type="domain" description="Putative Flp pilus-assembly TadG-like N-terminal" evidence="1">
    <location>
        <begin position="3"/>
        <end position="36"/>
    </location>
</feature>
<proteinExistence type="predicted"/>
<dbReference type="InterPro" id="IPR028087">
    <property type="entry name" value="Tad_N"/>
</dbReference>
<gene>
    <name evidence="2" type="ORF">E6C70_02005</name>
</gene>
<reference evidence="2 3" key="1">
    <citation type="submission" date="2019-04" db="EMBL/GenBank/DDBJ databases">
        <authorList>
            <person name="Jiang L."/>
        </authorList>
    </citation>
    <scope>NUCLEOTIDE SEQUENCE [LARGE SCALE GENOMIC DNA]</scope>
    <source>
        <strain evidence="2 3">YIM 131861</strain>
    </source>
</reference>
<dbReference type="EMBL" id="SSSN01000003">
    <property type="protein sequence ID" value="THG35837.1"/>
    <property type="molecule type" value="Genomic_DNA"/>
</dbReference>
<name>A0A4V3WUH2_9MICO</name>
<evidence type="ECO:0000313" key="3">
    <source>
        <dbReference type="Proteomes" id="UP000307380"/>
    </source>
</evidence>
<dbReference type="Pfam" id="PF13400">
    <property type="entry name" value="Tad"/>
    <property type="match status" value="1"/>
</dbReference>
<dbReference type="OrthoDB" id="4808490at2"/>
<sequence>MFLAITVIVAVSAATSLYLERKRLFTLADGAALAGAEAFDLDAVQVTDGVVHAELTSSAVRAAASGYLASAPHGSFTDLDLTEAGSSDGRSATVSLQASWRPPMLSLLMPAGIRLDVTSTARSVFR</sequence>